<organism evidence="1 2">
    <name type="scientific">Campylobacter concisus</name>
    <dbReference type="NCBI Taxonomy" id="199"/>
    <lineage>
        <taxon>Bacteria</taxon>
        <taxon>Pseudomonadati</taxon>
        <taxon>Campylobacterota</taxon>
        <taxon>Epsilonproteobacteria</taxon>
        <taxon>Campylobacterales</taxon>
        <taxon>Campylobacteraceae</taxon>
        <taxon>Campylobacter</taxon>
    </lineage>
</organism>
<sequence length="367" mass="42662">MNSNIVTEKLENIYNYDFDDNEAFKKVINKQLNLVNYFNDLVKNFQMLECALDIISINDFINNEKKLELAVESSDENIKEELANFSSIAYPALKNAFLEKKDEIGNVTIKGKNIFEYSFNEASELRQSIIEELDYVLSEMEEFVPSYLKEAISNAIRNNEDFGEAALNSIQNNLTLFSFSVNVAKNSFADIFMQRVVEKLIATNDLDCIDELYNKERDPQCIAILLEVMREAQADFTPDEVISLIDFDEKLYNRAFELFYENIKTDIQDPNGIFMSISKLLDRQVSGLYEFSKSFYEKYGNLIVMPLADMLRNNFIKADNDLKAYMESIKKDIDPFLIDIPKRICDNYYLNYNYSSAKQIDNKIKEI</sequence>
<dbReference type="Proteomes" id="UP000241854">
    <property type="component" value="Plasmid pICON"/>
</dbReference>
<name>A0A2R4P3C3_9BACT</name>
<proteinExistence type="predicted"/>
<keyword evidence="1" id="KW-0614">Plasmid</keyword>
<dbReference type="EMBL" id="CP021643">
    <property type="protein sequence ID" value="AVX45041.1"/>
    <property type="molecule type" value="Genomic_DNA"/>
</dbReference>
<evidence type="ECO:0000313" key="2">
    <source>
        <dbReference type="Proteomes" id="UP000241854"/>
    </source>
</evidence>
<accession>A0A2R4P3C3</accession>
<dbReference type="AlphaFoldDB" id="A0A2R4P3C3"/>
<dbReference type="RefSeq" id="WP_107917349.1">
    <property type="nucleotide sequence ID" value="NZ_CABPUK010000008.1"/>
</dbReference>
<gene>
    <name evidence="1" type="ORF">CCS77_2035</name>
</gene>
<geneLocation type="plasmid" evidence="2">
    <name>picon</name>
</geneLocation>
<protein>
    <submittedName>
        <fullName evidence="1">Uncharacterized protein</fullName>
    </submittedName>
</protein>
<evidence type="ECO:0000313" key="1">
    <source>
        <dbReference type="EMBL" id="AVX45041.1"/>
    </source>
</evidence>
<reference evidence="1 2" key="1">
    <citation type="journal article" date="2018" name="Emerg. Microbes Infect.">
        <title>Genomic analysis of oral Campylobacter concisus strains identified a potential bacterial molecular marker associated with active Crohn's disease.</title>
        <authorList>
            <person name="Liu F."/>
            <person name="Ma R."/>
            <person name="Tay C.Y.A."/>
            <person name="Octavia S."/>
            <person name="Lan R."/>
            <person name="Chung H.K.L."/>
            <person name="Riordan S.M."/>
            <person name="Grimm M.C."/>
            <person name="Leong R.W."/>
            <person name="Tanaka M.M."/>
            <person name="Connor S."/>
            <person name="Zhang L."/>
        </authorList>
    </citation>
    <scope>NUCLEOTIDE SEQUENCE [LARGE SCALE GENOMIC DNA]</scope>
    <source>
        <strain evidence="1 2">P2CDO4</strain>
        <plasmid evidence="1">pICON</plasmid>
    </source>
</reference>